<sequence>MGYAHNALPPPSQISALLLQPESLSHDTSPSKFDTVPTAQSGQSLVAPAYDTSGDSDSNTPKGVGLSPNLVSASATPRTPRRNRLRVSWALPTGLLQTTSRLHRATRHVGPASVDVEAGHALLPYRQFAVYLRRRPRQQARSKASDQRGSSEKSGLWSQALFEQNPVPSDSQLLARVRKASVSANSDAPNNWSESHHPKELLMRSWRPKIRVKKSFNSLIGERYNGASGEVKELKSVLAENSKVEGVEQARRRTFEMSEENGKRDVHWERWVTRGPTSELILVSQCWRSCIVGHFEYTLLPNT</sequence>
<reference evidence="2" key="1">
    <citation type="submission" date="2018-11" db="EMBL/GenBank/DDBJ databases">
        <authorList>
            <consortium name="Pathogen Informatics"/>
        </authorList>
    </citation>
    <scope>NUCLEOTIDE SEQUENCE</scope>
</reference>
<accession>A0A3S5CME4</accession>
<evidence type="ECO:0000313" key="2">
    <source>
        <dbReference type="EMBL" id="VEL20626.1"/>
    </source>
</evidence>
<evidence type="ECO:0000313" key="3">
    <source>
        <dbReference type="Proteomes" id="UP000784294"/>
    </source>
</evidence>
<organism evidence="2 3">
    <name type="scientific">Protopolystoma xenopodis</name>
    <dbReference type="NCBI Taxonomy" id="117903"/>
    <lineage>
        <taxon>Eukaryota</taxon>
        <taxon>Metazoa</taxon>
        <taxon>Spiralia</taxon>
        <taxon>Lophotrochozoa</taxon>
        <taxon>Platyhelminthes</taxon>
        <taxon>Monogenea</taxon>
        <taxon>Polyopisthocotylea</taxon>
        <taxon>Polystomatidea</taxon>
        <taxon>Polystomatidae</taxon>
        <taxon>Protopolystoma</taxon>
    </lineage>
</organism>
<dbReference type="EMBL" id="CAAALY010047303">
    <property type="protein sequence ID" value="VEL20626.1"/>
    <property type="molecule type" value="Genomic_DNA"/>
</dbReference>
<evidence type="ECO:0000256" key="1">
    <source>
        <dbReference type="SAM" id="MobiDB-lite"/>
    </source>
</evidence>
<keyword evidence="3" id="KW-1185">Reference proteome</keyword>
<feature type="region of interest" description="Disordered" evidence="1">
    <location>
        <begin position="136"/>
        <end position="157"/>
    </location>
</feature>
<name>A0A3S5CME4_9PLAT</name>
<feature type="region of interest" description="Disordered" evidence="1">
    <location>
        <begin position="24"/>
        <end position="84"/>
    </location>
</feature>
<dbReference type="Proteomes" id="UP000784294">
    <property type="component" value="Unassembled WGS sequence"/>
</dbReference>
<feature type="compositionally biased region" description="Polar residues" evidence="1">
    <location>
        <begin position="24"/>
        <end position="44"/>
    </location>
</feature>
<comment type="caution">
    <text evidence="2">The sequence shown here is derived from an EMBL/GenBank/DDBJ whole genome shotgun (WGS) entry which is preliminary data.</text>
</comment>
<protein>
    <submittedName>
        <fullName evidence="2">Uncharacterized protein</fullName>
    </submittedName>
</protein>
<proteinExistence type="predicted"/>
<gene>
    <name evidence="2" type="ORF">PXEA_LOCUS14066</name>
</gene>
<dbReference type="AlphaFoldDB" id="A0A3S5CME4"/>